<dbReference type="GO" id="GO:0003677">
    <property type="term" value="F:DNA binding"/>
    <property type="evidence" value="ECO:0007669"/>
    <property type="project" value="InterPro"/>
</dbReference>
<feature type="coiled-coil region" evidence="1">
    <location>
        <begin position="393"/>
        <end position="420"/>
    </location>
</feature>
<dbReference type="GO" id="GO:0000150">
    <property type="term" value="F:DNA strand exchange activity"/>
    <property type="evidence" value="ECO:0007669"/>
    <property type="project" value="InterPro"/>
</dbReference>
<dbReference type="InterPro" id="IPR025827">
    <property type="entry name" value="Zn_ribbon_recom_dom"/>
</dbReference>
<dbReference type="SMART" id="SM00857">
    <property type="entry name" value="Resolvase"/>
    <property type="match status" value="1"/>
</dbReference>
<gene>
    <name evidence="4" type="ORF">KHX13_05625</name>
</gene>
<dbReference type="SUPFAM" id="SSF53041">
    <property type="entry name" value="Resolvase-like"/>
    <property type="match status" value="1"/>
</dbReference>
<dbReference type="AlphaFoldDB" id="A0A943EKT5"/>
<dbReference type="Gene3D" id="3.40.50.1390">
    <property type="entry name" value="Resolvase, N-terminal catalytic domain"/>
    <property type="match status" value="1"/>
</dbReference>
<dbReference type="Pfam" id="PF07508">
    <property type="entry name" value="Recombinase"/>
    <property type="match status" value="1"/>
</dbReference>
<dbReference type="Pfam" id="PF13408">
    <property type="entry name" value="Zn_ribbon_recom"/>
    <property type="match status" value="1"/>
</dbReference>
<dbReference type="Gene3D" id="3.90.1750.20">
    <property type="entry name" value="Putative Large Serine Recombinase, Chain B, Domain 2"/>
    <property type="match status" value="1"/>
</dbReference>
<evidence type="ECO:0000313" key="5">
    <source>
        <dbReference type="Proteomes" id="UP000754226"/>
    </source>
</evidence>
<dbReference type="InterPro" id="IPR036162">
    <property type="entry name" value="Resolvase-like_N_sf"/>
</dbReference>
<dbReference type="InterPro" id="IPR038109">
    <property type="entry name" value="DNA_bind_recomb_sf"/>
</dbReference>
<dbReference type="PROSITE" id="PS51736">
    <property type="entry name" value="RECOMBINASES_3"/>
    <property type="match status" value="1"/>
</dbReference>
<dbReference type="Pfam" id="PF00239">
    <property type="entry name" value="Resolvase"/>
    <property type="match status" value="1"/>
</dbReference>
<dbReference type="Proteomes" id="UP000754226">
    <property type="component" value="Unassembled WGS sequence"/>
</dbReference>
<dbReference type="PANTHER" id="PTHR30461">
    <property type="entry name" value="DNA-INVERTASE FROM LAMBDOID PROPHAGE"/>
    <property type="match status" value="1"/>
</dbReference>
<feature type="domain" description="Recombinase" evidence="3">
    <location>
        <begin position="160"/>
        <end position="265"/>
    </location>
</feature>
<dbReference type="EMBL" id="JAGZCZ010000005">
    <property type="protein sequence ID" value="MBS5519794.1"/>
    <property type="molecule type" value="Genomic_DNA"/>
</dbReference>
<evidence type="ECO:0000256" key="1">
    <source>
        <dbReference type="SAM" id="Coils"/>
    </source>
</evidence>
<evidence type="ECO:0000259" key="3">
    <source>
        <dbReference type="PROSITE" id="PS51737"/>
    </source>
</evidence>
<protein>
    <submittedName>
        <fullName evidence="4">Recombinase family protein</fullName>
    </submittedName>
</protein>
<accession>A0A943EKT5</accession>
<sequence length="510" mass="57613">MQKTDNKMRAVIYARYSSDRQREESIEGQLRVCEDFAKTNNLLVVDTYIDRALTARTDRRPAFQKMIADCKKRQFEYILVYKLNRFSRNRYDSAVYKHKIAQYGVKVLSAMERITDDPSGILLESLIEGIAEYYSVELAENVLRGMKENALEGKANGRLPLGYQKAPDGKVIIDPSTASAVKFIFKGTAVGKRMKAIAEELNAAGYKNASGRPYNPNSFAALIRNKKYIGTYQWADTELEGVIPALIDKATWEKANGVLNSRKHKSNRVRSDRYLLTGRLVCGSCGAAYVGKSGTSHMGTTYQYYCCSNRIKRAGCKGKNFRQDQLEAWLAAKTVKTLNHPDIIRQLSNQILAVQKILENEKDPLVDGISAELKDYQKRLANSIKAIESGIVSDTISANIQQYEEKIKVLEKQLARAKLKQQPFALTASHVEFFLSALLNGDPKDQGYRTKLLDILVSHVLQCRKSAIKQIFSQIFFDLVSHIIKLQYVNDSVSDFNPFTHGHSSYCKLH</sequence>
<dbReference type="CDD" id="cd00338">
    <property type="entry name" value="Ser_Recombinase"/>
    <property type="match status" value="1"/>
</dbReference>
<feature type="domain" description="Resolvase/invertase-type recombinase catalytic" evidence="2">
    <location>
        <begin position="9"/>
        <end position="157"/>
    </location>
</feature>
<reference evidence="4" key="1">
    <citation type="submission" date="2021-02" db="EMBL/GenBank/DDBJ databases">
        <title>Infant gut strain persistence is associated with maternal origin, phylogeny, and functional potential including surface adhesion and iron acquisition.</title>
        <authorList>
            <person name="Lou Y.C."/>
        </authorList>
    </citation>
    <scope>NUCLEOTIDE SEQUENCE</scope>
    <source>
        <strain evidence="4">L3_106_000M1_dasL3_106_000M1_concoct_15</strain>
    </source>
</reference>
<proteinExistence type="predicted"/>
<organism evidence="4 5">
    <name type="scientific">Acidaminococcus intestini</name>
    <dbReference type="NCBI Taxonomy" id="187327"/>
    <lineage>
        <taxon>Bacteria</taxon>
        <taxon>Bacillati</taxon>
        <taxon>Bacillota</taxon>
        <taxon>Negativicutes</taxon>
        <taxon>Acidaminococcales</taxon>
        <taxon>Acidaminococcaceae</taxon>
        <taxon>Acidaminococcus</taxon>
    </lineage>
</organism>
<evidence type="ECO:0000259" key="2">
    <source>
        <dbReference type="PROSITE" id="PS51736"/>
    </source>
</evidence>
<name>A0A943EKT5_9FIRM</name>
<dbReference type="PROSITE" id="PS51737">
    <property type="entry name" value="RECOMBINASE_DNA_BIND"/>
    <property type="match status" value="1"/>
</dbReference>
<comment type="caution">
    <text evidence="4">The sequence shown here is derived from an EMBL/GenBank/DDBJ whole genome shotgun (WGS) entry which is preliminary data.</text>
</comment>
<dbReference type="InterPro" id="IPR050639">
    <property type="entry name" value="SSR_resolvase"/>
</dbReference>
<keyword evidence="1" id="KW-0175">Coiled coil</keyword>
<dbReference type="InterPro" id="IPR006119">
    <property type="entry name" value="Resolv_N"/>
</dbReference>
<dbReference type="PANTHER" id="PTHR30461:SF23">
    <property type="entry name" value="DNA RECOMBINASE-RELATED"/>
    <property type="match status" value="1"/>
</dbReference>
<evidence type="ECO:0000313" key="4">
    <source>
        <dbReference type="EMBL" id="MBS5519794.1"/>
    </source>
</evidence>
<dbReference type="InterPro" id="IPR011109">
    <property type="entry name" value="DNA_bind_recombinase_dom"/>
</dbReference>